<feature type="transmembrane region" description="Helical" evidence="5">
    <location>
        <begin position="368"/>
        <end position="385"/>
    </location>
</feature>
<dbReference type="PANTHER" id="PTHR23501:SF33">
    <property type="entry name" value="MAJOR FACILITATOR SUPERFAMILY (MFS) PROFILE DOMAIN-CONTAINING PROTEIN"/>
    <property type="match status" value="1"/>
</dbReference>
<organism evidence="7 8">
    <name type="scientific">Podospora bellae-mahoneyi</name>
    <dbReference type="NCBI Taxonomy" id="2093777"/>
    <lineage>
        <taxon>Eukaryota</taxon>
        <taxon>Fungi</taxon>
        <taxon>Dikarya</taxon>
        <taxon>Ascomycota</taxon>
        <taxon>Pezizomycotina</taxon>
        <taxon>Sordariomycetes</taxon>
        <taxon>Sordariomycetidae</taxon>
        <taxon>Sordariales</taxon>
        <taxon>Podosporaceae</taxon>
        <taxon>Podospora</taxon>
    </lineage>
</organism>
<dbReference type="InterPro" id="IPR036259">
    <property type="entry name" value="MFS_trans_sf"/>
</dbReference>
<dbReference type="GeneID" id="87899181"/>
<comment type="subcellular location">
    <subcellularLocation>
        <location evidence="1">Membrane</location>
        <topology evidence="1">Multi-pass membrane protein</topology>
    </subcellularLocation>
</comment>
<keyword evidence="8" id="KW-1185">Reference proteome</keyword>
<evidence type="ECO:0000256" key="3">
    <source>
        <dbReference type="ARBA" id="ARBA00022989"/>
    </source>
</evidence>
<evidence type="ECO:0000259" key="6">
    <source>
        <dbReference type="PROSITE" id="PS50850"/>
    </source>
</evidence>
<dbReference type="EMBL" id="JAFFGZ010000007">
    <property type="protein sequence ID" value="KAK4641882.1"/>
    <property type="molecule type" value="Genomic_DNA"/>
</dbReference>
<keyword evidence="2 5" id="KW-0812">Transmembrane</keyword>
<feature type="transmembrane region" description="Helical" evidence="5">
    <location>
        <begin position="230"/>
        <end position="249"/>
    </location>
</feature>
<dbReference type="InterPro" id="IPR011701">
    <property type="entry name" value="MFS"/>
</dbReference>
<feature type="transmembrane region" description="Helical" evidence="5">
    <location>
        <begin position="472"/>
        <end position="492"/>
    </location>
</feature>
<feature type="transmembrane region" description="Helical" evidence="5">
    <location>
        <begin position="288"/>
        <end position="310"/>
    </location>
</feature>
<evidence type="ECO:0000313" key="8">
    <source>
        <dbReference type="Proteomes" id="UP001322138"/>
    </source>
</evidence>
<feature type="transmembrane region" description="Helical" evidence="5">
    <location>
        <begin position="397"/>
        <end position="416"/>
    </location>
</feature>
<feature type="transmembrane region" description="Helical" evidence="5">
    <location>
        <begin position="531"/>
        <end position="554"/>
    </location>
</feature>
<keyword evidence="3 5" id="KW-1133">Transmembrane helix</keyword>
<comment type="caution">
    <text evidence="7">The sequence shown here is derived from an EMBL/GenBank/DDBJ whole genome shotgun (WGS) entry which is preliminary data.</text>
</comment>
<dbReference type="PANTHER" id="PTHR23501">
    <property type="entry name" value="MAJOR FACILITATOR SUPERFAMILY"/>
    <property type="match status" value="1"/>
</dbReference>
<protein>
    <recommendedName>
        <fullName evidence="6">Major facilitator superfamily (MFS) profile domain-containing protein</fullName>
    </recommendedName>
</protein>
<feature type="transmembrane region" description="Helical" evidence="5">
    <location>
        <begin position="499"/>
        <end position="519"/>
    </location>
</feature>
<feature type="transmembrane region" description="Helical" evidence="5">
    <location>
        <begin position="165"/>
        <end position="185"/>
    </location>
</feature>
<feature type="domain" description="Major facilitator superfamily (MFS) profile" evidence="6">
    <location>
        <begin position="165"/>
        <end position="671"/>
    </location>
</feature>
<feature type="transmembrane region" description="Helical" evidence="5">
    <location>
        <begin position="642"/>
        <end position="662"/>
    </location>
</feature>
<sequence>MLAAALAVRRAPEDGVNATKRALRHCLLYVVIARAVPHRPATSLCFQGRLFRIFGRGRPRAKGRSAIDFSSWENFVITASTKLISCSPLFGGATMARISDPASGQPTEQSPLLSNVPVISETPPYSETLPISENGSVVKKVGVDEESVRSGEIATGILRTQVARIISVLLIGIFVAHCDGSILLATHSNIASEFNDLGNSTWLITGFAIAGAATQTLYGKLSDIYGRKTLVTFAYAIFVFGCFIVGIGQTMGQVILGRVISGAGASGMASLVSILITDLLPIREVAQWRAYVNLVATFGRSIGGPLGGWLVDVIGWRWSFFGQVPIILGAIILVAIYLPSHTEPTSDSVSTSSAEAEIRKSKFSRIDFKGSFIFAFMILALLTPIELGGAKLPWSSPITISLISFSFVLIAVFVAVEKRQEEPILPLEIFHQRDAVISYLILGLQTAAQLGLMFSVPLYFQITSRSSASSAGAHLIPAVAGNAIGGVLSGILIKRSGRYKALIILAVTFSSLSYLLLMLRWHGNTNVWESLYIFPSGFGTGIAQSAVFISLQAVVDPAHAAPSISFMYLSSTIALTMGLSVSNAVMKAALRRTLFNRLAGLGFGAVEIAKVIAETVSDVDYVDRATGVLQKAVVESYVDGLWWSHGVSFFFSASAFVLALLIKQRRLEGTA</sequence>
<evidence type="ECO:0000313" key="7">
    <source>
        <dbReference type="EMBL" id="KAK4641882.1"/>
    </source>
</evidence>
<dbReference type="SUPFAM" id="SSF103473">
    <property type="entry name" value="MFS general substrate transporter"/>
    <property type="match status" value="1"/>
</dbReference>
<proteinExistence type="predicted"/>
<feature type="transmembrane region" description="Helical" evidence="5">
    <location>
        <begin position="436"/>
        <end position="460"/>
    </location>
</feature>
<dbReference type="PROSITE" id="PS50850">
    <property type="entry name" value="MFS"/>
    <property type="match status" value="1"/>
</dbReference>
<gene>
    <name evidence="7" type="ORF">QC761_504720</name>
</gene>
<accession>A0ABR0FF15</accession>
<evidence type="ECO:0000256" key="4">
    <source>
        <dbReference type="ARBA" id="ARBA00023136"/>
    </source>
</evidence>
<evidence type="ECO:0000256" key="1">
    <source>
        <dbReference type="ARBA" id="ARBA00004141"/>
    </source>
</evidence>
<feature type="transmembrane region" description="Helical" evidence="5">
    <location>
        <begin position="197"/>
        <end position="218"/>
    </location>
</feature>
<name>A0ABR0FF15_9PEZI</name>
<keyword evidence="4 5" id="KW-0472">Membrane</keyword>
<dbReference type="Proteomes" id="UP001322138">
    <property type="component" value="Unassembled WGS sequence"/>
</dbReference>
<feature type="transmembrane region" description="Helical" evidence="5">
    <location>
        <begin position="316"/>
        <end position="338"/>
    </location>
</feature>
<evidence type="ECO:0000256" key="2">
    <source>
        <dbReference type="ARBA" id="ARBA00022692"/>
    </source>
</evidence>
<feature type="transmembrane region" description="Helical" evidence="5">
    <location>
        <begin position="255"/>
        <end position="276"/>
    </location>
</feature>
<feature type="transmembrane region" description="Helical" evidence="5">
    <location>
        <begin position="566"/>
        <end position="586"/>
    </location>
</feature>
<reference evidence="7 8" key="1">
    <citation type="journal article" date="2023" name="bioRxiv">
        <title>High-quality genome assemblies of four members of thePodospora anserinaspecies complex.</title>
        <authorList>
            <person name="Ament-Velasquez S.L."/>
            <person name="Vogan A.A."/>
            <person name="Wallerman O."/>
            <person name="Hartmann F."/>
            <person name="Gautier V."/>
            <person name="Silar P."/>
            <person name="Giraud T."/>
            <person name="Johannesson H."/>
        </authorList>
    </citation>
    <scope>NUCLEOTIDE SEQUENCE [LARGE SCALE GENOMIC DNA]</scope>
    <source>
        <strain evidence="7 8">CBS 112042</strain>
    </source>
</reference>
<dbReference type="InterPro" id="IPR020846">
    <property type="entry name" value="MFS_dom"/>
</dbReference>
<dbReference type="RefSeq" id="XP_062730858.1">
    <property type="nucleotide sequence ID" value="XM_062879699.1"/>
</dbReference>
<dbReference type="Pfam" id="PF07690">
    <property type="entry name" value="MFS_1"/>
    <property type="match status" value="1"/>
</dbReference>
<evidence type="ECO:0000256" key="5">
    <source>
        <dbReference type="SAM" id="Phobius"/>
    </source>
</evidence>
<dbReference type="Gene3D" id="1.20.1250.20">
    <property type="entry name" value="MFS general substrate transporter like domains"/>
    <property type="match status" value="1"/>
</dbReference>